<feature type="repeat" description="WD" evidence="11">
    <location>
        <begin position="659"/>
        <end position="700"/>
    </location>
</feature>
<organism evidence="14 15">
    <name type="scientific">Sporormia fimetaria CBS 119925</name>
    <dbReference type="NCBI Taxonomy" id="1340428"/>
    <lineage>
        <taxon>Eukaryota</taxon>
        <taxon>Fungi</taxon>
        <taxon>Dikarya</taxon>
        <taxon>Ascomycota</taxon>
        <taxon>Pezizomycotina</taxon>
        <taxon>Dothideomycetes</taxon>
        <taxon>Pleosporomycetidae</taxon>
        <taxon>Pleosporales</taxon>
        <taxon>Sporormiaceae</taxon>
        <taxon>Sporormia</taxon>
    </lineage>
</organism>
<feature type="domain" description="ETS" evidence="13">
    <location>
        <begin position="382"/>
        <end position="462"/>
    </location>
</feature>
<evidence type="ECO:0000256" key="4">
    <source>
        <dbReference type="ARBA" id="ARBA00005881"/>
    </source>
</evidence>
<dbReference type="InterPro" id="IPR015943">
    <property type="entry name" value="WD40/YVTN_repeat-like_dom_sf"/>
</dbReference>
<dbReference type="InterPro" id="IPR000418">
    <property type="entry name" value="Ets_dom"/>
</dbReference>
<dbReference type="GO" id="GO:0002098">
    <property type="term" value="P:tRNA wobble uridine modification"/>
    <property type="evidence" value="ECO:0007669"/>
    <property type="project" value="InterPro"/>
</dbReference>
<evidence type="ECO:0000256" key="3">
    <source>
        <dbReference type="ARBA" id="ARBA00005043"/>
    </source>
</evidence>
<evidence type="ECO:0000259" key="13">
    <source>
        <dbReference type="PROSITE" id="PS50061"/>
    </source>
</evidence>
<evidence type="ECO:0000256" key="7">
    <source>
        <dbReference type="ARBA" id="ARBA00022574"/>
    </source>
</evidence>
<dbReference type="Gene3D" id="2.130.10.10">
    <property type="entry name" value="YVTN repeat-like/Quinoprotein amine dehydrogenase"/>
    <property type="match status" value="4"/>
</dbReference>
<evidence type="ECO:0000256" key="6">
    <source>
        <dbReference type="ARBA" id="ARBA00022490"/>
    </source>
</evidence>
<dbReference type="InterPro" id="IPR037289">
    <property type="entry name" value="Elp2"/>
</dbReference>
<keyword evidence="6" id="KW-0963">Cytoplasm</keyword>
<dbReference type="GO" id="GO:0005634">
    <property type="term" value="C:nucleus"/>
    <property type="evidence" value="ECO:0007669"/>
    <property type="project" value="UniProtKB-SubCell"/>
</dbReference>
<keyword evidence="7 11" id="KW-0853">WD repeat</keyword>
<dbReference type="FunFam" id="2.130.10.10:FF:000400">
    <property type="entry name" value="Elongator acetyltransferase complex subunit 2"/>
    <property type="match status" value="1"/>
</dbReference>
<evidence type="ECO:0000313" key="15">
    <source>
        <dbReference type="Proteomes" id="UP000799440"/>
    </source>
</evidence>
<accession>A0A6A6V171</accession>
<dbReference type="InterPro" id="IPR020472">
    <property type="entry name" value="WD40_PAC1"/>
</dbReference>
<dbReference type="UniPathway" id="UPA00988"/>
<dbReference type="Proteomes" id="UP000799440">
    <property type="component" value="Unassembled WGS sequence"/>
</dbReference>
<name>A0A6A6V171_9PLEO</name>
<dbReference type="GO" id="GO:0043565">
    <property type="term" value="F:sequence-specific DNA binding"/>
    <property type="evidence" value="ECO:0007669"/>
    <property type="project" value="InterPro"/>
</dbReference>
<evidence type="ECO:0000256" key="1">
    <source>
        <dbReference type="ARBA" id="ARBA00004123"/>
    </source>
</evidence>
<evidence type="ECO:0000256" key="9">
    <source>
        <dbReference type="ARBA" id="ARBA00022737"/>
    </source>
</evidence>
<dbReference type="PROSITE" id="PS50061">
    <property type="entry name" value="ETS_DOMAIN_3"/>
    <property type="match status" value="1"/>
</dbReference>
<evidence type="ECO:0000256" key="8">
    <source>
        <dbReference type="ARBA" id="ARBA00022694"/>
    </source>
</evidence>
<dbReference type="SUPFAM" id="SSF50978">
    <property type="entry name" value="WD40 repeat-like"/>
    <property type="match status" value="2"/>
</dbReference>
<keyword evidence="15" id="KW-1185">Reference proteome</keyword>
<feature type="compositionally biased region" description="Acidic residues" evidence="12">
    <location>
        <begin position="522"/>
        <end position="531"/>
    </location>
</feature>
<feature type="repeat" description="WD" evidence="11">
    <location>
        <begin position="101"/>
        <end position="134"/>
    </location>
</feature>
<dbReference type="PROSITE" id="PS50082">
    <property type="entry name" value="WD_REPEATS_2"/>
    <property type="match status" value="6"/>
</dbReference>
<dbReference type="PROSITE" id="PS50294">
    <property type="entry name" value="WD_REPEATS_REGION"/>
    <property type="match status" value="4"/>
</dbReference>
<dbReference type="InterPro" id="IPR001680">
    <property type="entry name" value="WD40_rpt"/>
</dbReference>
<comment type="pathway">
    <text evidence="3">tRNA modification; 5-methoxycarbonylmethyl-2-thiouridine-tRNA biosynthesis.</text>
</comment>
<dbReference type="PANTHER" id="PTHR44111:SF1">
    <property type="entry name" value="ELONGATOR COMPLEX PROTEIN 2"/>
    <property type="match status" value="1"/>
</dbReference>
<evidence type="ECO:0000313" key="14">
    <source>
        <dbReference type="EMBL" id="KAF2743390.1"/>
    </source>
</evidence>
<keyword evidence="10" id="KW-0539">Nucleus</keyword>
<dbReference type="GO" id="GO:0033588">
    <property type="term" value="C:elongator holoenzyme complex"/>
    <property type="evidence" value="ECO:0007669"/>
    <property type="project" value="InterPro"/>
</dbReference>
<feature type="repeat" description="WD" evidence="11">
    <location>
        <begin position="614"/>
        <end position="646"/>
    </location>
</feature>
<reference evidence="14" key="1">
    <citation type="journal article" date="2020" name="Stud. Mycol.">
        <title>101 Dothideomycetes genomes: a test case for predicting lifestyles and emergence of pathogens.</title>
        <authorList>
            <person name="Haridas S."/>
            <person name="Albert R."/>
            <person name="Binder M."/>
            <person name="Bloem J."/>
            <person name="Labutti K."/>
            <person name="Salamov A."/>
            <person name="Andreopoulos B."/>
            <person name="Baker S."/>
            <person name="Barry K."/>
            <person name="Bills G."/>
            <person name="Bluhm B."/>
            <person name="Cannon C."/>
            <person name="Castanera R."/>
            <person name="Culley D."/>
            <person name="Daum C."/>
            <person name="Ezra D."/>
            <person name="Gonzalez J."/>
            <person name="Henrissat B."/>
            <person name="Kuo A."/>
            <person name="Liang C."/>
            <person name="Lipzen A."/>
            <person name="Lutzoni F."/>
            <person name="Magnuson J."/>
            <person name="Mondo S."/>
            <person name="Nolan M."/>
            <person name="Ohm R."/>
            <person name="Pangilinan J."/>
            <person name="Park H.-J."/>
            <person name="Ramirez L."/>
            <person name="Alfaro M."/>
            <person name="Sun H."/>
            <person name="Tritt A."/>
            <person name="Yoshinaga Y."/>
            <person name="Zwiers L.-H."/>
            <person name="Turgeon B."/>
            <person name="Goodwin S."/>
            <person name="Spatafora J."/>
            <person name="Crous P."/>
            <person name="Grigoriev I."/>
        </authorList>
    </citation>
    <scope>NUCLEOTIDE SEQUENCE</scope>
    <source>
        <strain evidence="14">CBS 119925</strain>
    </source>
</reference>
<dbReference type="AlphaFoldDB" id="A0A6A6V171"/>
<comment type="similarity">
    <text evidence="4">Belongs to the WD repeat ELP2 family.</text>
</comment>
<keyword evidence="8" id="KW-0819">tRNA processing</keyword>
<feature type="repeat" description="WD" evidence="11">
    <location>
        <begin position="53"/>
        <end position="88"/>
    </location>
</feature>
<evidence type="ECO:0000256" key="5">
    <source>
        <dbReference type="ARBA" id="ARBA00020267"/>
    </source>
</evidence>
<dbReference type="InterPro" id="IPR036322">
    <property type="entry name" value="WD40_repeat_dom_sf"/>
</dbReference>
<evidence type="ECO:0000256" key="10">
    <source>
        <dbReference type="ARBA" id="ARBA00023242"/>
    </source>
</evidence>
<proteinExistence type="inferred from homology"/>
<evidence type="ECO:0000256" key="2">
    <source>
        <dbReference type="ARBA" id="ARBA00004496"/>
    </source>
</evidence>
<gene>
    <name evidence="14" type="ORF">M011DRAFT_461630</name>
</gene>
<dbReference type="OrthoDB" id="27911at2759"/>
<dbReference type="SMART" id="SM00320">
    <property type="entry name" value="WD40"/>
    <property type="match status" value="11"/>
</dbReference>
<dbReference type="GO" id="GO:0005737">
    <property type="term" value="C:cytoplasm"/>
    <property type="evidence" value="ECO:0007669"/>
    <property type="project" value="UniProtKB-SubCell"/>
</dbReference>
<dbReference type="Pfam" id="PF00400">
    <property type="entry name" value="WD40"/>
    <property type="match status" value="7"/>
</dbReference>
<dbReference type="EMBL" id="MU006597">
    <property type="protein sequence ID" value="KAF2743390.1"/>
    <property type="molecule type" value="Genomic_DNA"/>
</dbReference>
<comment type="subcellular location">
    <subcellularLocation>
        <location evidence="2">Cytoplasm</location>
    </subcellularLocation>
    <subcellularLocation>
        <location evidence="1">Nucleus</location>
    </subcellularLocation>
</comment>
<sequence>MHISSEYISIGGNRNPAAADWDGDSKFLAFGADNSIALWDPSDSGFRGVRSLLNGHTDTVNAVRFFQTGSRDVSILISGSADNSIRIWRGQYPEFDLVKTISEHKSPVTRIATLPGFDIFATGASDGTVKIWKLVHDADFSNVDVELVQTITLTPRHFPLAIALAALDDSFIILAVAGTRSTISIFTSIDTQFELAATLTGHEGWIRALDFTRETSDPNSDLLLASASQDKYIRLWRVHRGEELPAASAALNDPSLGVLGKSLSNKAHRFATASAKYSITFEALLLGHEDWIYTASWRHRNGKLQLLSTSEDNSLAFWESDPSSGVWVCITRLGEISAQKGSTTATGSAGGFWIGLWSPDGNSVVSLGRTGSWRRWTYSADQDMWQQQVAVTGHVREVKGICWSTTGSYLLSTGSDQTTRLFAQWKHDNQTSWHEFSRPQIHGYDLNCIDAITDSQFISGADEKLLRVFDEPKGVADILNNLCGIASKSNSALPDAANIPVLGLSNKAIQAIDDPTNAPESNDTEEGDQDPIDPSSVIRKSTLEITHPPFEDHLARHLLWPETEKLYGHGYEISAVSTSPDGSVVATACRASSIDHAVIRLYDTKEWLEVKPALKAHSLTVTDLQFSRDGRFLLSVGRDRQWVVWERNEGVWERRWCNPKGHSRMILGCSWTGAEGVFLTAGRDKSVKVWRVEGEEVVCVKSVTVGAAVTAVQCNFWTGKGRLVFAFGTEGGETGIARVEGEGWEDMEIVMVGEKMRPGRAVNRVAWRPGGSEEEGWELAVVDRNALYFDYILKYR</sequence>
<feature type="repeat" description="WD" evidence="11">
    <location>
        <begin position="199"/>
        <end position="246"/>
    </location>
</feature>
<dbReference type="PANTHER" id="PTHR44111">
    <property type="entry name" value="ELONGATOR COMPLEX PROTEIN 2"/>
    <property type="match status" value="1"/>
</dbReference>
<dbReference type="GO" id="GO:0003700">
    <property type="term" value="F:DNA-binding transcription factor activity"/>
    <property type="evidence" value="ECO:0007669"/>
    <property type="project" value="InterPro"/>
</dbReference>
<dbReference type="PRINTS" id="PR00320">
    <property type="entry name" value="GPROTEINBRPT"/>
</dbReference>
<evidence type="ECO:0000256" key="11">
    <source>
        <dbReference type="PROSITE-ProRule" id="PRU00221"/>
    </source>
</evidence>
<feature type="region of interest" description="Disordered" evidence="12">
    <location>
        <begin position="513"/>
        <end position="536"/>
    </location>
</feature>
<evidence type="ECO:0000256" key="12">
    <source>
        <dbReference type="SAM" id="MobiDB-lite"/>
    </source>
</evidence>
<keyword evidence="9" id="KW-0677">Repeat</keyword>
<protein>
    <recommendedName>
        <fullName evidence="5">Elongator complex protein 2</fullName>
    </recommendedName>
</protein>
<feature type="repeat" description="WD" evidence="11">
    <location>
        <begin position="391"/>
        <end position="422"/>
    </location>
</feature>